<feature type="region of interest" description="Disordered" evidence="1">
    <location>
        <begin position="18"/>
        <end position="39"/>
    </location>
</feature>
<reference evidence="2 3" key="1">
    <citation type="submission" date="2018-02" db="EMBL/GenBank/DDBJ databases">
        <title>Genome sequence of the basidiomycete white-rot fungus Phlebia centrifuga.</title>
        <authorList>
            <person name="Granchi Z."/>
            <person name="Peng M."/>
            <person name="de Vries R.P."/>
            <person name="Hilden K."/>
            <person name="Makela M.R."/>
            <person name="Grigoriev I."/>
            <person name="Riley R."/>
        </authorList>
    </citation>
    <scope>NUCLEOTIDE SEQUENCE [LARGE SCALE GENOMIC DNA]</scope>
    <source>
        <strain evidence="2 3">FBCC195</strain>
    </source>
</reference>
<dbReference type="Proteomes" id="UP000186601">
    <property type="component" value="Unassembled WGS sequence"/>
</dbReference>
<dbReference type="AlphaFoldDB" id="A0A2R6S453"/>
<dbReference type="EMBL" id="MLYV02000084">
    <property type="protein sequence ID" value="PSS37070.1"/>
    <property type="molecule type" value="Genomic_DNA"/>
</dbReference>
<keyword evidence="3" id="KW-1185">Reference proteome</keyword>
<organism evidence="2 3">
    <name type="scientific">Hermanssonia centrifuga</name>
    <dbReference type="NCBI Taxonomy" id="98765"/>
    <lineage>
        <taxon>Eukaryota</taxon>
        <taxon>Fungi</taxon>
        <taxon>Dikarya</taxon>
        <taxon>Basidiomycota</taxon>
        <taxon>Agaricomycotina</taxon>
        <taxon>Agaricomycetes</taxon>
        <taxon>Polyporales</taxon>
        <taxon>Meruliaceae</taxon>
        <taxon>Hermanssonia</taxon>
    </lineage>
</organism>
<comment type="caution">
    <text evidence="2">The sequence shown here is derived from an EMBL/GenBank/DDBJ whole genome shotgun (WGS) entry which is preliminary data.</text>
</comment>
<accession>A0A2R6S453</accession>
<protein>
    <submittedName>
        <fullName evidence="2">Uncharacterized protein</fullName>
    </submittedName>
</protein>
<proteinExistence type="predicted"/>
<sequence length="70" mass="7529">METGQQCITLVAREIPTDEPTSAVSRPKLMGKKSPRVRPLGLVGDGAQECGSSPTECSFRNVRLDNVSPE</sequence>
<evidence type="ECO:0000256" key="1">
    <source>
        <dbReference type="SAM" id="MobiDB-lite"/>
    </source>
</evidence>
<gene>
    <name evidence="2" type="ORF">PHLCEN_2v1109</name>
</gene>
<name>A0A2R6S453_9APHY</name>
<evidence type="ECO:0000313" key="3">
    <source>
        <dbReference type="Proteomes" id="UP000186601"/>
    </source>
</evidence>
<evidence type="ECO:0000313" key="2">
    <source>
        <dbReference type="EMBL" id="PSS37070.1"/>
    </source>
</evidence>